<comment type="caution">
    <text evidence="1">The sequence shown here is derived from an EMBL/GenBank/DDBJ whole genome shotgun (WGS) entry which is preliminary data.</text>
</comment>
<protein>
    <submittedName>
        <fullName evidence="1">Uncharacterized protein</fullName>
    </submittedName>
</protein>
<accession>A0ABV7IK90</accession>
<organism evidence="1 2">
    <name type="scientific">Novosphingobium bradum</name>
    <dbReference type="NCBI Taxonomy" id="1737444"/>
    <lineage>
        <taxon>Bacteria</taxon>
        <taxon>Pseudomonadati</taxon>
        <taxon>Pseudomonadota</taxon>
        <taxon>Alphaproteobacteria</taxon>
        <taxon>Sphingomonadales</taxon>
        <taxon>Sphingomonadaceae</taxon>
        <taxon>Novosphingobium</taxon>
    </lineage>
</organism>
<gene>
    <name evidence="1" type="ORF">ACFOD9_02505</name>
</gene>
<evidence type="ECO:0000313" key="1">
    <source>
        <dbReference type="EMBL" id="MFC3173116.1"/>
    </source>
</evidence>
<reference evidence="2" key="1">
    <citation type="journal article" date="2019" name="Int. J. Syst. Evol. Microbiol.">
        <title>The Global Catalogue of Microorganisms (GCM) 10K type strain sequencing project: providing services to taxonomists for standard genome sequencing and annotation.</title>
        <authorList>
            <consortium name="The Broad Institute Genomics Platform"/>
            <consortium name="The Broad Institute Genome Sequencing Center for Infectious Disease"/>
            <person name="Wu L."/>
            <person name="Ma J."/>
        </authorList>
    </citation>
    <scope>NUCLEOTIDE SEQUENCE [LARGE SCALE GENOMIC DNA]</scope>
    <source>
        <strain evidence="2">KCTC 42984</strain>
    </source>
</reference>
<dbReference type="Proteomes" id="UP001595604">
    <property type="component" value="Unassembled WGS sequence"/>
</dbReference>
<keyword evidence="2" id="KW-1185">Reference proteome</keyword>
<sequence length="174" mass="18191">MIPRLLPIGLTRTLALGLALGLAAGAAPVAARDSLGMFGAWGAFRDPAVPRCYAIAMAEPSSLAREFQPYAAVGTWPRQGERGQVHLHLSRRLAPGRPVTLTIGGQRFVLVSGAADAWAQDRRMDAAIVAALRSAPTMAVSARDAAGRSFGNSWRLDGAATAMDAATVGCARLR</sequence>
<dbReference type="RefSeq" id="WP_379508685.1">
    <property type="nucleotide sequence ID" value="NZ_JBHRTQ010000003.1"/>
</dbReference>
<dbReference type="EMBL" id="JBHRTQ010000003">
    <property type="protein sequence ID" value="MFC3173116.1"/>
    <property type="molecule type" value="Genomic_DNA"/>
</dbReference>
<name>A0ABV7IK90_9SPHN</name>
<evidence type="ECO:0000313" key="2">
    <source>
        <dbReference type="Proteomes" id="UP001595604"/>
    </source>
</evidence>
<proteinExistence type="predicted"/>